<proteinExistence type="predicted"/>
<protein>
    <submittedName>
        <fullName evidence="1">Uncharacterized protein</fullName>
    </submittedName>
</protein>
<dbReference type="RefSeq" id="WP_254083427.1">
    <property type="nucleotide sequence ID" value="NZ_JAHESE010000004.1"/>
</dbReference>
<sequence>MAISGTSFATEAHVQVFFGTLPCGCDRCYARAITTTVPVGASSRDIGDLVIYRILVNGYANAAGPYKNGCFFGIIRNTANIYCLSVNIY</sequence>
<organism evidence="1 2">
    <name type="scientific">Dawidia cretensis</name>
    <dbReference type="NCBI Taxonomy" id="2782350"/>
    <lineage>
        <taxon>Bacteria</taxon>
        <taxon>Pseudomonadati</taxon>
        <taxon>Bacteroidota</taxon>
        <taxon>Cytophagia</taxon>
        <taxon>Cytophagales</taxon>
        <taxon>Chryseotaleaceae</taxon>
        <taxon>Dawidia</taxon>
    </lineage>
</organism>
<dbReference type="AlphaFoldDB" id="A0AAP2GP16"/>
<gene>
    <name evidence="1" type="ORF">KK062_06365</name>
</gene>
<evidence type="ECO:0000313" key="1">
    <source>
        <dbReference type="EMBL" id="MBT1707834.1"/>
    </source>
</evidence>
<evidence type="ECO:0000313" key="2">
    <source>
        <dbReference type="Proteomes" id="UP001319080"/>
    </source>
</evidence>
<reference evidence="1 2" key="1">
    <citation type="submission" date="2021-05" db="EMBL/GenBank/DDBJ databases">
        <title>A Polyphasic approach of four new species of the genus Ohtaekwangia: Ohtaekwangia histidinii sp. nov., Ohtaekwangia cretensis sp. nov., Ohtaekwangia indiensis sp. nov., Ohtaekwangia reichenbachii sp. nov. from diverse environment.</title>
        <authorList>
            <person name="Octaviana S."/>
        </authorList>
    </citation>
    <scope>NUCLEOTIDE SEQUENCE [LARGE SCALE GENOMIC DNA]</scope>
    <source>
        <strain evidence="1 2">PWU5</strain>
    </source>
</reference>
<name>A0AAP2GP16_9BACT</name>
<dbReference type="Proteomes" id="UP001319080">
    <property type="component" value="Unassembled WGS sequence"/>
</dbReference>
<comment type="caution">
    <text evidence="1">The sequence shown here is derived from an EMBL/GenBank/DDBJ whole genome shotgun (WGS) entry which is preliminary data.</text>
</comment>
<keyword evidence="2" id="KW-1185">Reference proteome</keyword>
<dbReference type="EMBL" id="JAHESE010000004">
    <property type="protein sequence ID" value="MBT1707834.1"/>
    <property type="molecule type" value="Genomic_DNA"/>
</dbReference>
<accession>A0AAP2GP16</accession>